<evidence type="ECO:0000313" key="4">
    <source>
        <dbReference type="Proteomes" id="UP000477285"/>
    </source>
</evidence>
<feature type="transmembrane region" description="Helical" evidence="1">
    <location>
        <begin position="122"/>
        <end position="143"/>
    </location>
</feature>
<dbReference type="Proteomes" id="UP000477285">
    <property type="component" value="Unassembled WGS sequence"/>
</dbReference>
<evidence type="ECO:0000313" key="3">
    <source>
        <dbReference type="EMBL" id="MZL34936.1"/>
    </source>
</evidence>
<reference evidence="3 4" key="1">
    <citation type="journal article" date="2019" name="Nat. Med.">
        <title>A library of human gut bacterial isolates paired with longitudinal multiomics data enables mechanistic microbiome research.</title>
        <authorList>
            <person name="Poyet M."/>
            <person name="Groussin M."/>
            <person name="Gibbons S.M."/>
            <person name="Avila-Pacheco J."/>
            <person name="Jiang X."/>
            <person name="Kearney S.M."/>
            <person name="Perrotta A.R."/>
            <person name="Berdy B."/>
            <person name="Zhao S."/>
            <person name="Lieberman T.D."/>
            <person name="Swanson P.K."/>
            <person name="Smith M."/>
            <person name="Roesemann S."/>
            <person name="Alexander J.E."/>
            <person name="Rich S.A."/>
            <person name="Livny J."/>
            <person name="Vlamakis H."/>
            <person name="Clish C."/>
            <person name="Bullock K."/>
            <person name="Deik A."/>
            <person name="Scott J."/>
            <person name="Pierce K.A."/>
            <person name="Xavier R.J."/>
            <person name="Alm E.J."/>
        </authorList>
    </citation>
    <scope>NUCLEOTIDE SEQUENCE [LARGE SCALE GENOMIC DNA]</scope>
    <source>
        <strain evidence="3 4">BIOML-A1</strain>
    </source>
</reference>
<proteinExistence type="predicted"/>
<gene>
    <name evidence="3" type="ORF">GT728_17530</name>
</gene>
<dbReference type="GO" id="GO:0080120">
    <property type="term" value="P:CAAX-box protein maturation"/>
    <property type="evidence" value="ECO:0007669"/>
    <property type="project" value="UniProtKB-ARBA"/>
</dbReference>
<dbReference type="PANTHER" id="PTHR39430">
    <property type="entry name" value="MEMBRANE-ASSOCIATED PROTEASE-RELATED"/>
    <property type="match status" value="1"/>
</dbReference>
<dbReference type="PANTHER" id="PTHR39430:SF1">
    <property type="entry name" value="PROTEASE"/>
    <property type="match status" value="1"/>
</dbReference>
<accession>A0A6L8T616</accession>
<keyword evidence="3" id="KW-0645">Protease</keyword>
<dbReference type="AlphaFoldDB" id="A0A6L8T616"/>
<feature type="transmembrane region" description="Helical" evidence="1">
    <location>
        <begin position="27"/>
        <end position="46"/>
    </location>
</feature>
<name>A0A6L8T616_9FIRM</name>
<dbReference type="RefSeq" id="WP_161234203.1">
    <property type="nucleotide sequence ID" value="NZ_JANGDT010000041.1"/>
</dbReference>
<sequence length="228" mass="25357">MYLYDKYVLKIHWQDIYVCKPVPQVKWVVAAVLLSTFVLVCCIFLTKGTFIKEEISIQEKIDLAFNTILGGGVRAAVTEEVIFRGLIFSSLQKMKGTKFAVAGSSILFAVMHLVNIDTSNVYNVISLLIAIFLIGCAFALIVLETGSIWSGVVFHGLYNVISGDMDILHVSAAESFPAIWLYKPVKEYRWITGIIGSDDIETGLPAMIGFVIVIIVALYLIKKKRQIN</sequence>
<evidence type="ECO:0000256" key="1">
    <source>
        <dbReference type="SAM" id="Phobius"/>
    </source>
</evidence>
<dbReference type="InterPro" id="IPR003675">
    <property type="entry name" value="Rce1/LyrA-like_dom"/>
</dbReference>
<evidence type="ECO:0000259" key="2">
    <source>
        <dbReference type="Pfam" id="PF02517"/>
    </source>
</evidence>
<comment type="caution">
    <text evidence="3">The sequence shown here is derived from an EMBL/GenBank/DDBJ whole genome shotgun (WGS) entry which is preliminary data.</text>
</comment>
<keyword evidence="1" id="KW-0812">Transmembrane</keyword>
<keyword evidence="3" id="KW-0378">Hydrolase</keyword>
<feature type="domain" description="CAAX prenyl protease 2/Lysostaphin resistance protein A-like" evidence="2">
    <location>
        <begin position="68"/>
        <end position="161"/>
    </location>
</feature>
<protein>
    <submittedName>
        <fullName evidence="3">CPBP family intramembrane metalloprotease</fullName>
    </submittedName>
</protein>
<feature type="transmembrane region" description="Helical" evidence="1">
    <location>
        <begin position="202"/>
        <end position="221"/>
    </location>
</feature>
<organism evidence="3 4">
    <name type="scientific">Blautia wexlerae</name>
    <dbReference type="NCBI Taxonomy" id="418240"/>
    <lineage>
        <taxon>Bacteria</taxon>
        <taxon>Bacillati</taxon>
        <taxon>Bacillota</taxon>
        <taxon>Clostridia</taxon>
        <taxon>Lachnospirales</taxon>
        <taxon>Lachnospiraceae</taxon>
        <taxon>Blautia</taxon>
    </lineage>
</organism>
<keyword evidence="1" id="KW-0472">Membrane</keyword>
<dbReference type="GO" id="GO:0006508">
    <property type="term" value="P:proteolysis"/>
    <property type="evidence" value="ECO:0007669"/>
    <property type="project" value="UniProtKB-KW"/>
</dbReference>
<keyword evidence="3" id="KW-0482">Metalloprotease</keyword>
<keyword evidence="1" id="KW-1133">Transmembrane helix</keyword>
<dbReference type="Pfam" id="PF02517">
    <property type="entry name" value="Rce1-like"/>
    <property type="match status" value="1"/>
</dbReference>
<dbReference type="GO" id="GO:0004175">
    <property type="term" value="F:endopeptidase activity"/>
    <property type="evidence" value="ECO:0007669"/>
    <property type="project" value="UniProtKB-ARBA"/>
</dbReference>
<dbReference type="GO" id="GO:0008237">
    <property type="term" value="F:metallopeptidase activity"/>
    <property type="evidence" value="ECO:0007669"/>
    <property type="project" value="UniProtKB-KW"/>
</dbReference>
<dbReference type="EMBL" id="WWVQ01000060">
    <property type="protein sequence ID" value="MZL34936.1"/>
    <property type="molecule type" value="Genomic_DNA"/>
</dbReference>